<gene>
    <name evidence="4 9" type="primary">proC</name>
    <name evidence="9" type="ORF">WCD41_18295</name>
</gene>
<dbReference type="PROSITE" id="PS00521">
    <property type="entry name" value="P5CR"/>
    <property type="match status" value="1"/>
</dbReference>
<evidence type="ECO:0000256" key="3">
    <source>
        <dbReference type="ARBA" id="ARBA00023002"/>
    </source>
</evidence>
<dbReference type="Gene3D" id="1.10.3730.10">
    <property type="entry name" value="ProC C-terminal domain-like"/>
    <property type="match status" value="1"/>
</dbReference>
<dbReference type="Pfam" id="PF03807">
    <property type="entry name" value="F420_oxidored"/>
    <property type="match status" value="1"/>
</dbReference>
<comment type="catalytic activity">
    <reaction evidence="4">
        <text>L-proline + NAD(+) = (S)-1-pyrroline-5-carboxylate + NADH + 2 H(+)</text>
        <dbReference type="Rhea" id="RHEA:14105"/>
        <dbReference type="ChEBI" id="CHEBI:15378"/>
        <dbReference type="ChEBI" id="CHEBI:17388"/>
        <dbReference type="ChEBI" id="CHEBI:57540"/>
        <dbReference type="ChEBI" id="CHEBI:57945"/>
        <dbReference type="ChEBI" id="CHEBI:60039"/>
        <dbReference type="EC" id="1.5.1.2"/>
    </reaction>
</comment>
<dbReference type="Proteomes" id="UP001370100">
    <property type="component" value="Unassembled WGS sequence"/>
</dbReference>
<keyword evidence="4 6" id="KW-0028">Amino-acid biosynthesis</keyword>
<proteinExistence type="inferred from homology"/>
<evidence type="ECO:0000259" key="7">
    <source>
        <dbReference type="Pfam" id="PF03807"/>
    </source>
</evidence>
<organism evidence="9 10">
    <name type="scientific">Actinomycetospora aeridis</name>
    <dbReference type="NCBI Taxonomy" id="3129231"/>
    <lineage>
        <taxon>Bacteria</taxon>
        <taxon>Bacillati</taxon>
        <taxon>Actinomycetota</taxon>
        <taxon>Actinomycetes</taxon>
        <taxon>Pseudonocardiales</taxon>
        <taxon>Pseudonocardiaceae</taxon>
        <taxon>Actinomycetospora</taxon>
    </lineage>
</organism>
<dbReference type="Pfam" id="PF14748">
    <property type="entry name" value="P5CR_dimer"/>
    <property type="match status" value="1"/>
</dbReference>
<keyword evidence="4 6" id="KW-0641">Proline biosynthesis</keyword>
<dbReference type="EC" id="1.5.1.2" evidence="4 5"/>
<comment type="pathway">
    <text evidence="4 6">Amino-acid biosynthesis; L-proline biosynthesis; L-proline from L-glutamate 5-semialdehyde: step 1/1.</text>
</comment>
<comment type="catalytic activity">
    <reaction evidence="4 6">
        <text>L-proline + NADP(+) = (S)-1-pyrroline-5-carboxylate + NADPH + 2 H(+)</text>
        <dbReference type="Rhea" id="RHEA:14109"/>
        <dbReference type="ChEBI" id="CHEBI:15378"/>
        <dbReference type="ChEBI" id="CHEBI:17388"/>
        <dbReference type="ChEBI" id="CHEBI:57783"/>
        <dbReference type="ChEBI" id="CHEBI:58349"/>
        <dbReference type="ChEBI" id="CHEBI:60039"/>
        <dbReference type="EC" id="1.5.1.2"/>
    </reaction>
</comment>
<keyword evidence="3 4" id="KW-0560">Oxidoreductase</keyword>
<dbReference type="InterPro" id="IPR053790">
    <property type="entry name" value="P5CR-like_CS"/>
</dbReference>
<accession>A0ABU8N7Q3</accession>
<evidence type="ECO:0000313" key="10">
    <source>
        <dbReference type="Proteomes" id="UP001370100"/>
    </source>
</evidence>
<keyword evidence="4" id="KW-0963">Cytoplasm</keyword>
<dbReference type="InterPro" id="IPR028939">
    <property type="entry name" value="P5C_Rdtase_cat_N"/>
</dbReference>
<evidence type="ECO:0000256" key="2">
    <source>
        <dbReference type="ARBA" id="ARBA00022857"/>
    </source>
</evidence>
<dbReference type="SUPFAM" id="SSF48179">
    <property type="entry name" value="6-phosphogluconate dehydrogenase C-terminal domain-like"/>
    <property type="match status" value="1"/>
</dbReference>
<dbReference type="RefSeq" id="WP_337714963.1">
    <property type="nucleotide sequence ID" value="NZ_JBBEGL010000005.1"/>
</dbReference>
<comment type="similarity">
    <text evidence="1 4 6">Belongs to the pyrroline-5-carboxylate reductase family.</text>
</comment>
<dbReference type="EMBL" id="JBBEGL010000005">
    <property type="protein sequence ID" value="MEJ2888416.1"/>
    <property type="molecule type" value="Genomic_DNA"/>
</dbReference>
<evidence type="ECO:0000256" key="4">
    <source>
        <dbReference type="HAMAP-Rule" id="MF_01925"/>
    </source>
</evidence>
<dbReference type="PANTHER" id="PTHR11645:SF0">
    <property type="entry name" value="PYRROLINE-5-CARBOXYLATE REDUCTASE 3"/>
    <property type="match status" value="1"/>
</dbReference>
<sequence length="279" mass="27512">METVAVLGGGKIGEALLGGLVSAGRDPSSLLVVEAVAARAAELTGRYGFAAVDAAEAARRAGVLVVAVKPGDVPAALDEVRDVLAGRDARPAVVSLAAGIPTAAIEARLPERTPVVRVMPNTPMLVGRAMCVLSPGAAAGEAELAAAEELLAAVGRTVRVPESQQDLATALSGSGPAYVFLLAEAMIDAGVALGLPRPVATELVTATVEGAGGLLTTPGSDGREGAAPHPGLLREAVTSPGGTTAAALGALEADGLRAALATAVTAARDRSVALGRQYG</sequence>
<keyword evidence="10" id="KW-1185">Reference proteome</keyword>
<evidence type="ECO:0000256" key="1">
    <source>
        <dbReference type="ARBA" id="ARBA00005525"/>
    </source>
</evidence>
<dbReference type="InterPro" id="IPR029036">
    <property type="entry name" value="P5CR_dimer"/>
</dbReference>
<keyword evidence="2 4" id="KW-0521">NADP</keyword>
<dbReference type="GO" id="GO:0004735">
    <property type="term" value="F:pyrroline-5-carboxylate reductase activity"/>
    <property type="evidence" value="ECO:0007669"/>
    <property type="project" value="UniProtKB-EC"/>
</dbReference>
<dbReference type="PANTHER" id="PTHR11645">
    <property type="entry name" value="PYRROLINE-5-CARBOXYLATE REDUCTASE"/>
    <property type="match status" value="1"/>
</dbReference>
<evidence type="ECO:0000256" key="6">
    <source>
        <dbReference type="RuleBase" id="RU003903"/>
    </source>
</evidence>
<feature type="domain" description="Pyrroline-5-carboxylate reductase catalytic N-terminal" evidence="7">
    <location>
        <begin position="3"/>
        <end position="98"/>
    </location>
</feature>
<comment type="subcellular location">
    <subcellularLocation>
        <location evidence="4">Cytoplasm</location>
    </subcellularLocation>
</comment>
<comment type="caution">
    <text evidence="9">The sequence shown here is derived from an EMBL/GenBank/DDBJ whole genome shotgun (WGS) entry which is preliminary data.</text>
</comment>
<dbReference type="InterPro" id="IPR000304">
    <property type="entry name" value="Pyrroline-COOH_reductase"/>
</dbReference>
<evidence type="ECO:0000256" key="5">
    <source>
        <dbReference type="NCBIfam" id="TIGR00112"/>
    </source>
</evidence>
<dbReference type="InterPro" id="IPR008927">
    <property type="entry name" value="6-PGluconate_DH-like_C_sf"/>
</dbReference>
<evidence type="ECO:0000259" key="8">
    <source>
        <dbReference type="Pfam" id="PF14748"/>
    </source>
</evidence>
<feature type="domain" description="Pyrroline-5-carboxylate reductase dimerisation" evidence="8">
    <location>
        <begin position="162"/>
        <end position="272"/>
    </location>
</feature>
<comment type="function">
    <text evidence="4">Catalyzes the reduction of 1-pyrroline-5-carboxylate (PCA) to L-proline.</text>
</comment>
<name>A0ABU8N7Q3_9PSEU</name>
<dbReference type="SUPFAM" id="SSF51735">
    <property type="entry name" value="NAD(P)-binding Rossmann-fold domains"/>
    <property type="match status" value="1"/>
</dbReference>
<dbReference type="HAMAP" id="MF_01925">
    <property type="entry name" value="P5C_reductase"/>
    <property type="match status" value="1"/>
</dbReference>
<dbReference type="Gene3D" id="3.40.50.720">
    <property type="entry name" value="NAD(P)-binding Rossmann-like Domain"/>
    <property type="match status" value="1"/>
</dbReference>
<protein>
    <recommendedName>
        <fullName evidence="4 5">Pyrroline-5-carboxylate reductase</fullName>
        <shortName evidence="4">P5C reductase</shortName>
        <shortName evidence="4">P5CR</shortName>
        <ecNumber evidence="4 5">1.5.1.2</ecNumber>
    </recommendedName>
    <alternativeName>
        <fullName evidence="4">PCA reductase</fullName>
    </alternativeName>
</protein>
<dbReference type="InterPro" id="IPR036291">
    <property type="entry name" value="NAD(P)-bd_dom_sf"/>
</dbReference>
<dbReference type="PIRSF" id="PIRSF000193">
    <property type="entry name" value="Pyrrol-5-carb_rd"/>
    <property type="match status" value="1"/>
</dbReference>
<dbReference type="NCBIfam" id="TIGR00112">
    <property type="entry name" value="proC"/>
    <property type="match status" value="1"/>
</dbReference>
<reference evidence="9 10" key="1">
    <citation type="submission" date="2024-03" db="EMBL/GenBank/DDBJ databases">
        <title>Actinomycetospora sp. OC33-EN06, a novel actinomycete isolated from wild orchid (Aerides multiflora).</title>
        <authorList>
            <person name="Suriyachadkun C."/>
        </authorList>
    </citation>
    <scope>NUCLEOTIDE SEQUENCE [LARGE SCALE GENOMIC DNA]</scope>
    <source>
        <strain evidence="9 10">OC33-EN06</strain>
    </source>
</reference>
<evidence type="ECO:0000313" key="9">
    <source>
        <dbReference type="EMBL" id="MEJ2888416.1"/>
    </source>
</evidence>